<feature type="region of interest" description="Disordered" evidence="1">
    <location>
        <begin position="196"/>
        <end position="228"/>
    </location>
</feature>
<protein>
    <recommendedName>
        <fullName evidence="4">Essential protein Yae1 N-terminal domain-containing protein</fullName>
    </recommendedName>
</protein>
<feature type="region of interest" description="Disordered" evidence="1">
    <location>
        <begin position="1"/>
        <end position="69"/>
    </location>
</feature>
<dbReference type="Proteomes" id="UP000250043">
    <property type="component" value="Unassembled WGS sequence"/>
</dbReference>
<name>A0A8E2AUH6_9APHY</name>
<dbReference type="OrthoDB" id="3260303at2759"/>
<evidence type="ECO:0008006" key="4">
    <source>
        <dbReference type="Google" id="ProtNLM"/>
    </source>
</evidence>
<feature type="region of interest" description="Disordered" evidence="1">
    <location>
        <begin position="113"/>
        <end position="132"/>
    </location>
</feature>
<evidence type="ECO:0000256" key="1">
    <source>
        <dbReference type="SAM" id="MobiDB-lite"/>
    </source>
</evidence>
<dbReference type="AlphaFoldDB" id="A0A8E2AUH6"/>
<proteinExistence type="predicted"/>
<reference evidence="2 3" key="1">
    <citation type="submission" date="2016-07" db="EMBL/GenBank/DDBJ databases">
        <title>Draft genome of the white-rot fungus Obba rivulosa 3A-2.</title>
        <authorList>
            <consortium name="DOE Joint Genome Institute"/>
            <person name="Miettinen O."/>
            <person name="Riley R."/>
            <person name="Acob R."/>
            <person name="Barry K."/>
            <person name="Cullen D."/>
            <person name="De Vries R."/>
            <person name="Hainaut M."/>
            <person name="Hatakka A."/>
            <person name="Henrissat B."/>
            <person name="Hilden K."/>
            <person name="Kuo R."/>
            <person name="Labutti K."/>
            <person name="Lipzen A."/>
            <person name="Makela M.R."/>
            <person name="Sandor L."/>
            <person name="Spatafora J.W."/>
            <person name="Grigoriev I.V."/>
            <person name="Hibbett D.S."/>
        </authorList>
    </citation>
    <scope>NUCLEOTIDE SEQUENCE [LARGE SCALE GENOMIC DNA]</scope>
    <source>
        <strain evidence="2 3">3A-2</strain>
    </source>
</reference>
<sequence>MHDLRDAASSPTPLEGLLRDPMVLNSIVGHRKPPRRGSTGSRTPQRERSRDRGRSGREPRREKKDSDTSTILTLIAEEERQVHHLKAVLRSTSERLDLEIRRADQAELRARTAESQARENAARASNVESARHQAELDAARAREEVKRFQMLAEAAEREARRAEGETQRLERLRAGAEHDATEAREAARTAQQAVREFQARESGRAERRRAEVQKNYNDGREDGFEDGRATGYETGHMEGFQAGKDEGYETGRSEGFNAGRLAGFEEGKKVGWAEGFAEGKEQGQHEERERALEAFDRFLETELDRRSMSTVVVRQPLSNHNHRVDSLDRAMTGRRSGSKLHCKVGKRRHHRSPCLRPLSLGSRLRLPSPYGCIADFIIRPNQGQLRLLLRRMLEDI</sequence>
<feature type="compositionally biased region" description="Basic and acidic residues" evidence="1">
    <location>
        <begin position="44"/>
        <end position="67"/>
    </location>
</feature>
<organism evidence="2 3">
    <name type="scientific">Obba rivulosa</name>
    <dbReference type="NCBI Taxonomy" id="1052685"/>
    <lineage>
        <taxon>Eukaryota</taxon>
        <taxon>Fungi</taxon>
        <taxon>Dikarya</taxon>
        <taxon>Basidiomycota</taxon>
        <taxon>Agaricomycotina</taxon>
        <taxon>Agaricomycetes</taxon>
        <taxon>Polyporales</taxon>
        <taxon>Gelatoporiaceae</taxon>
        <taxon>Obba</taxon>
    </lineage>
</organism>
<keyword evidence="3" id="KW-1185">Reference proteome</keyword>
<dbReference type="EMBL" id="KV722457">
    <property type="protein sequence ID" value="OCH88274.1"/>
    <property type="molecule type" value="Genomic_DNA"/>
</dbReference>
<feature type="compositionally biased region" description="Basic and acidic residues" evidence="1">
    <location>
        <begin position="197"/>
        <end position="228"/>
    </location>
</feature>
<accession>A0A8E2AUH6</accession>
<gene>
    <name evidence="2" type="ORF">OBBRIDRAFT_795405</name>
</gene>
<evidence type="ECO:0000313" key="3">
    <source>
        <dbReference type="Proteomes" id="UP000250043"/>
    </source>
</evidence>
<evidence type="ECO:0000313" key="2">
    <source>
        <dbReference type="EMBL" id="OCH88274.1"/>
    </source>
</evidence>